<dbReference type="InterPro" id="IPR011992">
    <property type="entry name" value="EF-hand-dom_pair"/>
</dbReference>
<reference evidence="4" key="1">
    <citation type="submission" date="2015-09" db="EMBL/GenBank/DDBJ databases">
        <authorList>
            <consortium name="Pathogen Informatics"/>
        </authorList>
    </citation>
    <scope>NUCLEOTIDE SEQUENCE [LARGE SCALE GENOMIC DNA]</scope>
    <source>
        <strain evidence="4">Lake Konstanz</strain>
    </source>
</reference>
<sequence length="605" mass="68450">MSRSFCPSSRSIPTSSSADFVGGHSTAVLHATSDFDKVVRRHNRNAFTYLGKSMSSQQQHHNTSRSGVNLSVRLSPIHQRRSHTSQDAPQQVHATQSDVEEVTTRPSSAQVGTSYKDVDAAHVPALATTFGDHVTFVLTQQAEVPAAVTDPPQPSSFASLAHLHHEDSSVSLLSANPTASMGSFHRQPYTANKYYSTSDAQLSRCESVVSPQYDGTYFPHNRVRPRTYLNTTVGFASEYTEERKRYESRTDVEMQQELIHESSFWRANINDDAVVARSNSPLRPGDSIAHKIENSKKLANSKFLTKVRQYMASVEVLMEQENEASRKAAEAAAMERKRMSEWASANPFSAGGVLDKTFTNIAKDVVEPKFSSLANRYYSITYRNRQIDIDLKEGFVVKLEHSVFRLQSIMSYNEFVVVYRQFHRYATPNQFLTIAQIPKNGWVFIDKVIKTLITRKIDKNKSGKIQLPDLIKHLFPAMTMPEILIAIPAYEEQYLKFIDKKVYLFLDTIDPDKVNHFGVVFSIVDKQGNGRVTRQEFVDNMPIDRDVSNDELDEIRAFLVDLFDRNARRDMNEKLELVGEPYLDLDNLASALSISRYNIYGGTIM</sequence>
<dbReference type="PROSITE" id="PS00018">
    <property type="entry name" value="EF_HAND_1"/>
    <property type="match status" value="1"/>
</dbReference>
<feature type="compositionally biased region" description="Polar residues" evidence="2">
    <location>
        <begin position="85"/>
        <end position="97"/>
    </location>
</feature>
<proteinExistence type="predicted"/>
<dbReference type="Proteomes" id="UP000051952">
    <property type="component" value="Unassembled WGS sequence"/>
</dbReference>
<feature type="region of interest" description="Disordered" evidence="2">
    <location>
        <begin position="1"/>
        <end position="21"/>
    </location>
</feature>
<evidence type="ECO:0000313" key="4">
    <source>
        <dbReference type="Proteomes" id="UP000051952"/>
    </source>
</evidence>
<feature type="region of interest" description="Disordered" evidence="2">
    <location>
        <begin position="78"/>
        <end position="113"/>
    </location>
</feature>
<accession>A0A0S4ITI1</accession>
<feature type="compositionally biased region" description="Low complexity" evidence="2">
    <location>
        <begin position="1"/>
        <end position="17"/>
    </location>
</feature>
<evidence type="ECO:0000256" key="2">
    <source>
        <dbReference type="SAM" id="MobiDB-lite"/>
    </source>
</evidence>
<protein>
    <recommendedName>
        <fullName evidence="5">Calcium-binding protein</fullName>
    </recommendedName>
</protein>
<evidence type="ECO:0000256" key="1">
    <source>
        <dbReference type="ARBA" id="ARBA00022837"/>
    </source>
</evidence>
<keyword evidence="4" id="KW-1185">Reference proteome</keyword>
<name>A0A0S4ITI1_BODSA</name>
<dbReference type="SUPFAM" id="SSF47473">
    <property type="entry name" value="EF-hand"/>
    <property type="match status" value="1"/>
</dbReference>
<dbReference type="Gene3D" id="1.10.238.10">
    <property type="entry name" value="EF-hand"/>
    <property type="match status" value="1"/>
</dbReference>
<dbReference type="AlphaFoldDB" id="A0A0S4ITI1"/>
<gene>
    <name evidence="3" type="ORF">BSAL_66425</name>
</gene>
<feature type="compositionally biased region" description="Polar residues" evidence="2">
    <location>
        <begin position="104"/>
        <end position="113"/>
    </location>
</feature>
<evidence type="ECO:0008006" key="5">
    <source>
        <dbReference type="Google" id="ProtNLM"/>
    </source>
</evidence>
<organism evidence="3 4">
    <name type="scientific">Bodo saltans</name>
    <name type="common">Flagellated protozoan</name>
    <dbReference type="NCBI Taxonomy" id="75058"/>
    <lineage>
        <taxon>Eukaryota</taxon>
        <taxon>Discoba</taxon>
        <taxon>Euglenozoa</taxon>
        <taxon>Kinetoplastea</taxon>
        <taxon>Metakinetoplastina</taxon>
        <taxon>Eubodonida</taxon>
        <taxon>Bodonidae</taxon>
        <taxon>Bodo</taxon>
    </lineage>
</organism>
<dbReference type="VEuPathDB" id="TriTrypDB:BSAL_66425"/>
<evidence type="ECO:0000313" key="3">
    <source>
        <dbReference type="EMBL" id="CUF85131.1"/>
    </source>
</evidence>
<dbReference type="InterPro" id="IPR018247">
    <property type="entry name" value="EF_Hand_1_Ca_BS"/>
</dbReference>
<keyword evidence="1" id="KW-0106">Calcium</keyword>
<dbReference type="EMBL" id="CYKH01000420">
    <property type="protein sequence ID" value="CUF85131.1"/>
    <property type="molecule type" value="Genomic_DNA"/>
</dbReference>